<dbReference type="Proteomes" id="UP001165565">
    <property type="component" value="Unassembled WGS sequence"/>
</dbReference>
<organism evidence="1 2">
    <name type="scientific">Sphingomonas lycopersici</name>
    <dbReference type="NCBI Taxonomy" id="2951807"/>
    <lineage>
        <taxon>Bacteria</taxon>
        <taxon>Pseudomonadati</taxon>
        <taxon>Pseudomonadota</taxon>
        <taxon>Alphaproteobacteria</taxon>
        <taxon>Sphingomonadales</taxon>
        <taxon>Sphingomonadaceae</taxon>
        <taxon>Sphingomonas</taxon>
    </lineage>
</organism>
<reference evidence="1" key="1">
    <citation type="submission" date="2022-06" db="EMBL/GenBank/DDBJ databases">
        <title>Sphingomonas sp. nov. isolated from rhizosphere soil of tomato.</title>
        <authorList>
            <person name="Dong H."/>
            <person name="Gao R."/>
        </authorList>
    </citation>
    <scope>NUCLEOTIDE SEQUENCE</scope>
    <source>
        <strain evidence="1">MMSM24</strain>
    </source>
</reference>
<dbReference type="EMBL" id="JANFAV010000013">
    <property type="protein sequence ID" value="MCW6536485.1"/>
    <property type="molecule type" value="Genomic_DNA"/>
</dbReference>
<keyword evidence="2" id="KW-1185">Reference proteome</keyword>
<protein>
    <submittedName>
        <fullName evidence="1">Uncharacterized protein</fullName>
    </submittedName>
</protein>
<gene>
    <name evidence="1" type="ORF">NEE01_17035</name>
</gene>
<dbReference type="RefSeq" id="WP_179514585.1">
    <property type="nucleotide sequence ID" value="NZ_JANFAV010000013.1"/>
</dbReference>
<evidence type="ECO:0000313" key="2">
    <source>
        <dbReference type="Proteomes" id="UP001165565"/>
    </source>
</evidence>
<evidence type="ECO:0000313" key="1">
    <source>
        <dbReference type="EMBL" id="MCW6536485.1"/>
    </source>
</evidence>
<name>A0AA41ZAJ6_9SPHN</name>
<comment type="caution">
    <text evidence="1">The sequence shown here is derived from an EMBL/GenBank/DDBJ whole genome shotgun (WGS) entry which is preliminary data.</text>
</comment>
<sequence>MTTTKAEALTALILSARGNRPQSLANAEAEEVLNIALALLIELSVSNDRIDRLERMVAALRDEPVSALRDVRYDGEAAQERQEAMEALLARVLRIMLDPRVQPPAAAAS</sequence>
<accession>A0AA41ZAJ6</accession>
<dbReference type="AlphaFoldDB" id="A0AA41ZAJ6"/>
<proteinExistence type="predicted"/>